<dbReference type="CDD" id="cd02440">
    <property type="entry name" value="AdoMet_MTases"/>
    <property type="match status" value="1"/>
</dbReference>
<keyword evidence="2" id="KW-0489">Methyltransferase</keyword>
<dbReference type="SUPFAM" id="SSF53335">
    <property type="entry name" value="S-adenosyl-L-methionine-dependent methyltransferases"/>
    <property type="match status" value="1"/>
</dbReference>
<feature type="domain" description="Methyltransferase" evidence="1">
    <location>
        <begin position="50"/>
        <end position="173"/>
    </location>
</feature>
<dbReference type="AlphaFoldDB" id="A0A6G6Y1W3"/>
<dbReference type="Proteomes" id="UP000501568">
    <property type="component" value="Chromosome"/>
</dbReference>
<evidence type="ECO:0000313" key="2">
    <source>
        <dbReference type="EMBL" id="QIG78934.1"/>
    </source>
</evidence>
<dbReference type="Gene3D" id="3.40.50.150">
    <property type="entry name" value="Vaccinia Virus protein VP39"/>
    <property type="match status" value="1"/>
</dbReference>
<dbReference type="KEGG" id="spzr:G5C33_03460"/>
<dbReference type="RefSeq" id="WP_165325934.1">
    <property type="nucleotide sequence ID" value="NZ_CP049109.1"/>
</dbReference>
<dbReference type="InterPro" id="IPR029063">
    <property type="entry name" value="SAM-dependent_MTases_sf"/>
</dbReference>
<accession>A0A6G6Y1W3</accession>
<dbReference type="EMBL" id="CP049109">
    <property type="protein sequence ID" value="QIG78934.1"/>
    <property type="molecule type" value="Genomic_DNA"/>
</dbReference>
<dbReference type="GO" id="GO:0032259">
    <property type="term" value="P:methylation"/>
    <property type="evidence" value="ECO:0007669"/>
    <property type="project" value="UniProtKB-KW"/>
</dbReference>
<organism evidence="2 3">
    <name type="scientific">Stakelama tenebrarum</name>
    <dbReference type="NCBI Taxonomy" id="2711215"/>
    <lineage>
        <taxon>Bacteria</taxon>
        <taxon>Pseudomonadati</taxon>
        <taxon>Pseudomonadota</taxon>
        <taxon>Alphaproteobacteria</taxon>
        <taxon>Sphingomonadales</taxon>
        <taxon>Sphingomonadaceae</taxon>
        <taxon>Stakelama</taxon>
    </lineage>
</organism>
<dbReference type="Pfam" id="PF13847">
    <property type="entry name" value="Methyltransf_31"/>
    <property type="match status" value="1"/>
</dbReference>
<dbReference type="GO" id="GO:0008168">
    <property type="term" value="F:methyltransferase activity"/>
    <property type="evidence" value="ECO:0007669"/>
    <property type="project" value="UniProtKB-KW"/>
</dbReference>
<dbReference type="InterPro" id="IPR025714">
    <property type="entry name" value="Methyltranfer_dom"/>
</dbReference>
<keyword evidence="3" id="KW-1185">Reference proteome</keyword>
<sequence length="223" mass="25326">MSAGAETGNPSEQKKLMDSTYGLHRHFYDFTRKFYLLGRDTLIRELDVPKGGSVLEVGCGTARNLIVAAKRWPDARFYGFDISDAMLTQARSSLAKRGLSDKMMLAQADAGTFDVSQLFGLDKVDRIFMSYTISMIPPWQEAIERAAEQLAPGGSLHIVDFGQYERLPKLAKKLHFKSLNDFHVYPRRELPAVLKRVAEEHDMAMDFRALWRGYTWRATLTKA</sequence>
<name>A0A6G6Y1W3_9SPHN</name>
<dbReference type="PANTHER" id="PTHR43861">
    <property type="entry name" value="TRANS-ACONITATE 2-METHYLTRANSFERASE-RELATED"/>
    <property type="match status" value="1"/>
</dbReference>
<evidence type="ECO:0000259" key="1">
    <source>
        <dbReference type="Pfam" id="PF13847"/>
    </source>
</evidence>
<protein>
    <submittedName>
        <fullName evidence="2">Class I SAM-dependent methyltransferase</fullName>
    </submittedName>
</protein>
<gene>
    <name evidence="2" type="ORF">G5C33_03460</name>
</gene>
<evidence type="ECO:0000313" key="3">
    <source>
        <dbReference type="Proteomes" id="UP000501568"/>
    </source>
</evidence>
<proteinExistence type="predicted"/>
<reference evidence="2 3" key="1">
    <citation type="submission" date="2020-02" db="EMBL/GenBank/DDBJ databases">
        <authorList>
            <person name="Zheng R.K."/>
            <person name="Sun C.M."/>
        </authorList>
    </citation>
    <scope>NUCLEOTIDE SEQUENCE [LARGE SCALE GENOMIC DNA]</scope>
    <source>
        <strain evidence="3">zrk23</strain>
    </source>
</reference>
<keyword evidence="2" id="KW-0808">Transferase</keyword>